<accession>A0A5E8HGZ7</accession>
<dbReference type="AlphaFoldDB" id="A0A5E8HGZ7"/>
<proteinExistence type="predicted"/>
<dbReference type="STRING" id="1249483.LEP1GSC202_1501"/>
<sequence length="55" mass="6209">MATKIIQSQSMNPNFANDLETINLLQLDPILITKGFNLLLPLGFCQLLDKPPKHF</sequence>
<gene>
    <name evidence="1" type="ORF">LEP1GSC202_1501</name>
</gene>
<protein>
    <submittedName>
        <fullName evidence="1">Uncharacterized protein</fullName>
    </submittedName>
</protein>
<dbReference type="EMBL" id="AOGX02000015">
    <property type="protein sequence ID" value="EOQ89973.1"/>
    <property type="molecule type" value="Genomic_DNA"/>
</dbReference>
<comment type="caution">
    <text evidence="1">The sequence shown here is derived from an EMBL/GenBank/DDBJ whole genome shotgun (WGS) entry which is preliminary data.</text>
</comment>
<organism evidence="1 2">
    <name type="scientific">Leptospira yanagawae serovar Saopaulo str. Sao Paulo = ATCC 700523</name>
    <dbReference type="NCBI Taxonomy" id="1249483"/>
    <lineage>
        <taxon>Bacteria</taxon>
        <taxon>Pseudomonadati</taxon>
        <taxon>Spirochaetota</taxon>
        <taxon>Spirochaetia</taxon>
        <taxon>Leptospirales</taxon>
        <taxon>Leptospiraceae</taxon>
        <taxon>Leptospira</taxon>
    </lineage>
</organism>
<evidence type="ECO:0000313" key="1">
    <source>
        <dbReference type="EMBL" id="EOQ89973.1"/>
    </source>
</evidence>
<evidence type="ECO:0000313" key="2">
    <source>
        <dbReference type="Proteomes" id="UP000013996"/>
    </source>
</evidence>
<reference evidence="1 2" key="1">
    <citation type="submission" date="2013-04" db="EMBL/GenBank/DDBJ databases">
        <authorList>
            <person name="Harkins D.M."/>
            <person name="Durkin A.S."/>
            <person name="Brinkac L.M."/>
            <person name="Haft D.H."/>
            <person name="Selengut J.D."/>
            <person name="Sanka R."/>
            <person name="DePew J."/>
            <person name="Purushe J."/>
            <person name="Hartskeerl R.A."/>
            <person name="Ahmed A."/>
            <person name="van der Linden H."/>
            <person name="Goris M.G.A."/>
            <person name="Vinetz J.M."/>
            <person name="Sutton G.G."/>
            <person name="Nierman W.C."/>
            <person name="Fouts D.E."/>
        </authorList>
    </citation>
    <scope>NUCLEOTIDE SEQUENCE [LARGE SCALE GENOMIC DNA]</scope>
    <source>
        <strain evidence="1 2">Sao Paulo</strain>
    </source>
</reference>
<dbReference type="Proteomes" id="UP000013996">
    <property type="component" value="Unassembled WGS sequence"/>
</dbReference>
<name>A0A5E8HGZ7_9LEPT</name>